<dbReference type="GO" id="GO:0051015">
    <property type="term" value="F:actin filament binding"/>
    <property type="evidence" value="ECO:0007669"/>
    <property type="project" value="TreeGrafter"/>
</dbReference>
<dbReference type="STRING" id="104452.A0A0L7LRQ4"/>
<dbReference type="GO" id="GO:0030042">
    <property type="term" value="P:actin filament depolymerization"/>
    <property type="evidence" value="ECO:0007669"/>
    <property type="project" value="TreeGrafter"/>
</dbReference>
<name>A0A0L7LRQ4_OPEBR</name>
<dbReference type="EMBL" id="JTDY01000234">
    <property type="protein sequence ID" value="KOB78132.1"/>
    <property type="molecule type" value="Genomic_DNA"/>
</dbReference>
<accession>A0A0L7LRQ4</accession>
<feature type="repeat" description="WD" evidence="4">
    <location>
        <begin position="265"/>
        <end position="302"/>
    </location>
</feature>
<dbReference type="PROSITE" id="PS50082">
    <property type="entry name" value="WD_REPEATS_2"/>
    <property type="match status" value="1"/>
</dbReference>
<dbReference type="InterPro" id="IPR036322">
    <property type="entry name" value="WD40_repeat_dom_sf"/>
</dbReference>
<evidence type="ECO:0000256" key="1">
    <source>
        <dbReference type="ARBA" id="ARBA00022574"/>
    </source>
</evidence>
<dbReference type="Pfam" id="PF00400">
    <property type="entry name" value="WD40"/>
    <property type="match status" value="3"/>
</dbReference>
<evidence type="ECO:0000313" key="5">
    <source>
        <dbReference type="EMBL" id="KOB78132.1"/>
    </source>
</evidence>
<dbReference type="AlphaFoldDB" id="A0A0L7LRQ4"/>
<comment type="similarity">
    <text evidence="3">Belongs to the WD repeat AIP1 family.</text>
</comment>
<gene>
    <name evidence="5" type="ORF">OBRU01_02676</name>
</gene>
<comment type="caution">
    <text evidence="5">The sequence shown here is derived from an EMBL/GenBank/DDBJ whole genome shotgun (WGS) entry which is preliminary data.</text>
</comment>
<dbReference type="InterPro" id="IPR001680">
    <property type="entry name" value="WD40_rpt"/>
</dbReference>
<sequence length="302" mass="33189">MSYSNKYTFAALPRTARGTPLVLGGDPKGKNFLYTNGNSVIIRDIENPAIADVYTEHSCQVNVAKYSPSGFYIASGGKPIGGPIKDIAWSADSQRMVVVGEGRESGQSKPINSVDFRPARPFRIVTASEDNTLAVFEGPPFKFKCTKQLLSCSGDKTCAIWDIATLERTTLFNMGSAVENQQVSCLWQGKHLLSVSLSGVINYLDIENPDQPRQVRMGHNKPITCLARAEHSVFTASHDGCITQWNVETVHLYTLDVRTLTASRTLTHLGAVTDVKFSPDSKYLAASDANRKVILYNTEDYE</sequence>
<feature type="non-terminal residue" evidence="5">
    <location>
        <position position="302"/>
    </location>
</feature>
<proteinExistence type="inferred from homology"/>
<protein>
    <submittedName>
        <fullName evidence="5">Putative wd40 repeat stress protein/actin</fullName>
    </submittedName>
</protein>
<dbReference type="Proteomes" id="UP000037510">
    <property type="component" value="Unassembled WGS sequence"/>
</dbReference>
<keyword evidence="6" id="KW-1185">Reference proteome</keyword>
<dbReference type="InterPro" id="IPR015943">
    <property type="entry name" value="WD40/YVTN_repeat-like_dom_sf"/>
</dbReference>
<dbReference type="GO" id="GO:0030864">
    <property type="term" value="C:cortical actin cytoskeleton"/>
    <property type="evidence" value="ECO:0007669"/>
    <property type="project" value="TreeGrafter"/>
</dbReference>
<dbReference type="PROSITE" id="PS50294">
    <property type="entry name" value="WD_REPEATS_REGION"/>
    <property type="match status" value="1"/>
</dbReference>
<dbReference type="GO" id="GO:0040011">
    <property type="term" value="P:locomotion"/>
    <property type="evidence" value="ECO:0007669"/>
    <property type="project" value="TreeGrafter"/>
</dbReference>
<dbReference type="SMART" id="SM00320">
    <property type="entry name" value="WD40"/>
    <property type="match status" value="3"/>
</dbReference>
<dbReference type="PANTHER" id="PTHR19856:SF0">
    <property type="entry name" value="WD REPEAT-CONTAINING PROTEIN 1"/>
    <property type="match status" value="1"/>
</dbReference>
<evidence type="ECO:0000256" key="4">
    <source>
        <dbReference type="PROSITE-ProRule" id="PRU00221"/>
    </source>
</evidence>
<reference evidence="5 6" key="1">
    <citation type="journal article" date="2015" name="Genome Biol. Evol.">
        <title>The genome of winter moth (Operophtera brumata) provides a genomic perspective on sexual dimorphism and phenology.</title>
        <authorList>
            <person name="Derks M.F."/>
            <person name="Smit S."/>
            <person name="Salis L."/>
            <person name="Schijlen E."/>
            <person name="Bossers A."/>
            <person name="Mateman C."/>
            <person name="Pijl A.S."/>
            <person name="de Ridder D."/>
            <person name="Groenen M.A."/>
            <person name="Visser M.E."/>
            <person name="Megens H.J."/>
        </authorList>
    </citation>
    <scope>NUCLEOTIDE SEQUENCE [LARGE SCALE GENOMIC DNA]</scope>
    <source>
        <strain evidence="5">WM2013NL</strain>
        <tissue evidence="5">Head and thorax</tissue>
    </source>
</reference>
<dbReference type="GO" id="GO:0045214">
    <property type="term" value="P:sarcomere organization"/>
    <property type="evidence" value="ECO:0007669"/>
    <property type="project" value="TreeGrafter"/>
</dbReference>
<evidence type="ECO:0000313" key="6">
    <source>
        <dbReference type="Proteomes" id="UP000037510"/>
    </source>
</evidence>
<organism evidence="5 6">
    <name type="scientific">Operophtera brumata</name>
    <name type="common">Winter moth</name>
    <name type="synonym">Phalaena brumata</name>
    <dbReference type="NCBI Taxonomy" id="104452"/>
    <lineage>
        <taxon>Eukaryota</taxon>
        <taxon>Metazoa</taxon>
        <taxon>Ecdysozoa</taxon>
        <taxon>Arthropoda</taxon>
        <taxon>Hexapoda</taxon>
        <taxon>Insecta</taxon>
        <taxon>Pterygota</taxon>
        <taxon>Neoptera</taxon>
        <taxon>Endopterygota</taxon>
        <taxon>Lepidoptera</taxon>
        <taxon>Glossata</taxon>
        <taxon>Ditrysia</taxon>
        <taxon>Geometroidea</taxon>
        <taxon>Geometridae</taxon>
        <taxon>Larentiinae</taxon>
        <taxon>Operophtera</taxon>
    </lineage>
</organism>
<keyword evidence="1 4" id="KW-0853">WD repeat</keyword>
<evidence type="ECO:0000256" key="3">
    <source>
        <dbReference type="ARBA" id="ARBA00038366"/>
    </source>
</evidence>
<evidence type="ECO:0000256" key="2">
    <source>
        <dbReference type="ARBA" id="ARBA00022737"/>
    </source>
</evidence>
<keyword evidence="2" id="KW-0677">Repeat</keyword>
<dbReference type="PANTHER" id="PTHR19856">
    <property type="entry name" value="WD-REPEATCONTAINING PROTEIN WDR1"/>
    <property type="match status" value="1"/>
</dbReference>
<dbReference type="Gene3D" id="2.130.10.10">
    <property type="entry name" value="YVTN repeat-like/Quinoprotein amine dehydrogenase"/>
    <property type="match status" value="5"/>
</dbReference>
<dbReference type="SUPFAM" id="SSF50978">
    <property type="entry name" value="WD40 repeat-like"/>
    <property type="match status" value="1"/>
</dbReference>